<dbReference type="Gene3D" id="3.10.50.10">
    <property type="match status" value="1"/>
</dbReference>
<dbReference type="SUPFAM" id="SSF51445">
    <property type="entry name" value="(Trans)glycosidases"/>
    <property type="match status" value="1"/>
</dbReference>
<reference evidence="2" key="1">
    <citation type="submission" date="2009-09" db="EMBL/GenBank/DDBJ databases">
        <authorList>
            <person name="Weinstock G."/>
            <person name="Sodergren E."/>
            <person name="Clifton S."/>
            <person name="Fulton L."/>
            <person name="Fulton B."/>
            <person name="Courtney L."/>
            <person name="Fronick C."/>
            <person name="Harrison M."/>
            <person name="Strong C."/>
            <person name="Farmer C."/>
            <person name="Delahaunty K."/>
            <person name="Markovic C."/>
            <person name="Hall O."/>
            <person name="Minx P."/>
            <person name="Tomlinson C."/>
            <person name="Mitreva M."/>
            <person name="Nelson J."/>
            <person name="Hou S."/>
            <person name="Wollam A."/>
            <person name="Pepin K.H."/>
            <person name="Johnson M."/>
            <person name="Bhonagiri V."/>
            <person name="Nash W.E."/>
            <person name="Warren W."/>
            <person name="Chinwalla A."/>
            <person name="Mardis E.R."/>
            <person name="Wilson R.K."/>
        </authorList>
    </citation>
    <scope>NUCLEOTIDE SEQUENCE [LARGE SCALE GENOMIC DNA]</scope>
    <source>
        <strain evidence="2">DSM 15470</strain>
    </source>
</reference>
<dbReference type="InterPro" id="IPR001223">
    <property type="entry name" value="Glyco_hydro18_cat"/>
</dbReference>
<dbReference type="AlphaFoldDB" id="C9LLL9"/>
<dbReference type="InterPro" id="IPR011583">
    <property type="entry name" value="Chitinase_II/V-like_cat"/>
</dbReference>
<dbReference type="Gene3D" id="3.20.20.80">
    <property type="entry name" value="Glycosidases"/>
    <property type="match status" value="1"/>
</dbReference>
<dbReference type="PANTHER" id="PTHR46066">
    <property type="entry name" value="CHITINASE DOMAIN-CONTAINING PROTEIN 1 FAMILY MEMBER"/>
    <property type="match status" value="1"/>
</dbReference>
<dbReference type="STRING" id="592028.GCWU000321_00037"/>
<feature type="domain" description="GH18" evidence="1">
    <location>
        <begin position="136"/>
        <end position="445"/>
    </location>
</feature>
<dbReference type="InterPro" id="IPR017853">
    <property type="entry name" value="GH"/>
</dbReference>
<dbReference type="eggNOG" id="COG3858">
    <property type="taxonomic scope" value="Bacteria"/>
</dbReference>
<organism evidence="2 3">
    <name type="scientific">Dialister invisus DSM 15470</name>
    <dbReference type="NCBI Taxonomy" id="592028"/>
    <lineage>
        <taxon>Bacteria</taxon>
        <taxon>Bacillati</taxon>
        <taxon>Bacillota</taxon>
        <taxon>Negativicutes</taxon>
        <taxon>Veillonellales</taxon>
        <taxon>Veillonellaceae</taxon>
        <taxon>Dialister</taxon>
    </lineage>
</organism>
<dbReference type="HOGENOM" id="CLU_020253_1_0_9"/>
<protein>
    <submittedName>
        <fullName evidence="2">Glycosyl hydrolase, family 18</fullName>
    </submittedName>
</protein>
<evidence type="ECO:0000313" key="3">
    <source>
        <dbReference type="Proteomes" id="UP000004736"/>
    </source>
</evidence>
<accession>C9LLL9</accession>
<gene>
    <name evidence="2" type="ORF">GCWU000321_00037</name>
</gene>
<dbReference type="PROSITE" id="PS51910">
    <property type="entry name" value="GH18_2"/>
    <property type="match status" value="1"/>
</dbReference>
<evidence type="ECO:0000313" key="2">
    <source>
        <dbReference type="EMBL" id="EEW96102.1"/>
    </source>
</evidence>
<dbReference type="EMBL" id="ACIM02000001">
    <property type="protein sequence ID" value="EEW96102.1"/>
    <property type="molecule type" value="Genomic_DNA"/>
</dbReference>
<dbReference type="GO" id="GO:0008061">
    <property type="term" value="F:chitin binding"/>
    <property type="evidence" value="ECO:0007669"/>
    <property type="project" value="InterPro"/>
</dbReference>
<keyword evidence="3" id="KW-1185">Reference proteome</keyword>
<name>C9LLL9_9FIRM</name>
<evidence type="ECO:0000259" key="1">
    <source>
        <dbReference type="PROSITE" id="PS51910"/>
    </source>
</evidence>
<dbReference type="GO" id="GO:0016787">
    <property type="term" value="F:hydrolase activity"/>
    <property type="evidence" value="ECO:0007669"/>
    <property type="project" value="UniProtKB-KW"/>
</dbReference>
<comment type="caution">
    <text evidence="2">The sequence shown here is derived from an EMBL/GenBank/DDBJ whole genome shotgun (WGS) entry which is preliminary data.</text>
</comment>
<dbReference type="PANTHER" id="PTHR46066:SF2">
    <property type="entry name" value="CHITINASE DOMAIN-CONTAINING PROTEIN 1"/>
    <property type="match status" value="1"/>
</dbReference>
<dbReference type="GO" id="GO:0005975">
    <property type="term" value="P:carbohydrate metabolic process"/>
    <property type="evidence" value="ECO:0007669"/>
    <property type="project" value="InterPro"/>
</dbReference>
<dbReference type="Proteomes" id="UP000004736">
    <property type="component" value="Unassembled WGS sequence"/>
</dbReference>
<dbReference type="InterPro" id="IPR029070">
    <property type="entry name" value="Chitinase_insertion_sf"/>
</dbReference>
<dbReference type="Pfam" id="PF00704">
    <property type="entry name" value="Glyco_hydro_18"/>
    <property type="match status" value="1"/>
</dbReference>
<keyword evidence="2" id="KW-0378">Hydrolase</keyword>
<sequence>MKTGGVFMFKILFAGLLFLIFTQNIYAFTKVNVKYKEVSETAYEEGEQIFTRPYFLEKGNQWKIIENGKKIYAKVNLGIHEDPVDVELPLTEIRGEPYINFTFFSKQAGFEYIFDRKKMEICAKEYKAEEKSQKNKRIILMWDPDLIFDTSKNYFTEHVGERVLAPTWGGYKDMKEIPLSLSYLQEAKRAGMKITPLLHNDFDLQETKKLLHDSGAVQNLARQITATALVYDFDGWNLDFENMDEADKFLYTKFIKTVSEKLHMHGKEISVDITVNSNSPNWSLCYDRKGMAAYVDYEVIMGYDQTPGRSRYSGPVSSYSWLKHHIAMLLKQVPNNKLVLGLPFYTRIWTGKEGQAASSVLMMKQIKNLLGQNNIGLFWNPEDRQYVGIWEENGQTRKVWFEERRSLQEKVSLAHDYKLAGLAFWRYGFETEDIYDQIEGAFLNKKDESVRYKNRSEDILIKFRERLKRAQ</sequence>
<proteinExistence type="predicted"/>
<dbReference type="SMART" id="SM00636">
    <property type="entry name" value="Glyco_18"/>
    <property type="match status" value="1"/>
</dbReference>
<dbReference type="OrthoDB" id="9775889at2"/>